<dbReference type="EMBL" id="CP031700">
    <property type="protein sequence ID" value="QEY26645.1"/>
    <property type="molecule type" value="Genomic_DNA"/>
</dbReference>
<gene>
    <name evidence="1" type="ORF">D0T92_08965</name>
</gene>
<evidence type="ECO:0000313" key="2">
    <source>
        <dbReference type="Proteomes" id="UP000325713"/>
    </source>
</evidence>
<keyword evidence="2" id="KW-1185">Reference proteome</keyword>
<dbReference type="Proteomes" id="UP000325713">
    <property type="component" value="Chromosome"/>
</dbReference>
<proteinExistence type="predicted"/>
<dbReference type="OrthoDB" id="8606440at2"/>
<dbReference type="PROSITE" id="PS51257">
    <property type="entry name" value="PROKAR_LIPOPROTEIN"/>
    <property type="match status" value="1"/>
</dbReference>
<evidence type="ECO:0008006" key="3">
    <source>
        <dbReference type="Google" id="ProtNLM"/>
    </source>
</evidence>
<protein>
    <recommendedName>
        <fullName evidence="3">Methionine-binding protein</fullName>
    </recommendedName>
</protein>
<name>A0A5J6PVP9_9NEIS</name>
<dbReference type="RefSeq" id="WP_151052109.1">
    <property type="nucleotide sequence ID" value="NZ_CP031700.1"/>
</dbReference>
<sequence>MKNAFFMLNILLLGGCFYAETPDGRIVTIDLPAQSHTTTNKNITINAPPGTTVIYQEAQPVVPIYRYQYNQY</sequence>
<accession>A0A5J6PVP9</accession>
<dbReference type="AlphaFoldDB" id="A0A5J6PVP9"/>
<organism evidence="1 2">
    <name type="scientific">Neisseria zalophi</name>
    <dbReference type="NCBI Taxonomy" id="640030"/>
    <lineage>
        <taxon>Bacteria</taxon>
        <taxon>Pseudomonadati</taxon>
        <taxon>Pseudomonadota</taxon>
        <taxon>Betaproteobacteria</taxon>
        <taxon>Neisseriales</taxon>
        <taxon>Neisseriaceae</taxon>
        <taxon>Neisseria</taxon>
    </lineage>
</organism>
<dbReference type="KEGG" id="nzl:D0T92_08965"/>
<evidence type="ECO:0000313" key="1">
    <source>
        <dbReference type="EMBL" id="QEY26645.1"/>
    </source>
</evidence>
<reference evidence="1 2" key="1">
    <citation type="submission" date="2018-08" db="EMBL/GenBank/DDBJ databases">
        <title>Neisseria zalophi ATCC BAA-2455 complete genome.</title>
        <authorList>
            <person name="Veseli I.A."/>
            <person name="Buttler R."/>
            <person name="Mascarenhas dos Santos A.C."/>
            <person name="Pombert J.-F."/>
        </authorList>
    </citation>
    <scope>NUCLEOTIDE SEQUENCE [LARGE SCALE GENOMIC DNA]</scope>
    <source>
        <strain evidence="1 2">ATCC BAA-2455</strain>
    </source>
</reference>